<dbReference type="PANTHER" id="PTHR33406">
    <property type="entry name" value="MEMBRANE PROTEIN MJ1562-RELATED"/>
    <property type="match status" value="1"/>
</dbReference>
<evidence type="ECO:0000256" key="3">
    <source>
        <dbReference type="ARBA" id="ARBA00022475"/>
    </source>
</evidence>
<feature type="transmembrane region" description="Helical" evidence="8">
    <location>
        <begin position="392"/>
        <end position="410"/>
    </location>
</feature>
<feature type="domain" description="Membrane transport protein MMPL" evidence="9">
    <location>
        <begin position="482"/>
        <end position="744"/>
    </location>
</feature>
<dbReference type="Proteomes" id="UP001183414">
    <property type="component" value="Unassembled WGS sequence"/>
</dbReference>
<reference evidence="11" key="1">
    <citation type="submission" date="2023-07" db="EMBL/GenBank/DDBJ databases">
        <title>30 novel species of actinomycetes from the DSMZ collection.</title>
        <authorList>
            <person name="Nouioui I."/>
        </authorList>
    </citation>
    <scope>NUCLEOTIDE SEQUENCE [LARGE SCALE GENOMIC DNA]</scope>
    <source>
        <strain evidence="11">DSM 42041</strain>
    </source>
</reference>
<protein>
    <submittedName>
        <fullName evidence="10">MMPL family transporter</fullName>
    </submittedName>
</protein>
<feature type="compositionally biased region" description="Low complexity" evidence="7">
    <location>
        <begin position="746"/>
        <end position="775"/>
    </location>
</feature>
<accession>A0ABU2NSF4</accession>
<feature type="transmembrane region" description="Helical" evidence="8">
    <location>
        <begin position="206"/>
        <end position="226"/>
    </location>
</feature>
<evidence type="ECO:0000313" key="11">
    <source>
        <dbReference type="Proteomes" id="UP001183414"/>
    </source>
</evidence>
<dbReference type="InterPro" id="IPR050545">
    <property type="entry name" value="Mycobact_MmpL"/>
</dbReference>
<evidence type="ECO:0000256" key="8">
    <source>
        <dbReference type="SAM" id="Phobius"/>
    </source>
</evidence>
<feature type="region of interest" description="Disordered" evidence="7">
    <location>
        <begin position="741"/>
        <end position="790"/>
    </location>
</feature>
<evidence type="ECO:0000256" key="4">
    <source>
        <dbReference type="ARBA" id="ARBA00022692"/>
    </source>
</evidence>
<organism evidence="10 11">
    <name type="scientific">Streptomyces hazeniae</name>
    <dbReference type="NCBI Taxonomy" id="3075538"/>
    <lineage>
        <taxon>Bacteria</taxon>
        <taxon>Bacillati</taxon>
        <taxon>Actinomycetota</taxon>
        <taxon>Actinomycetes</taxon>
        <taxon>Kitasatosporales</taxon>
        <taxon>Streptomycetaceae</taxon>
        <taxon>Streptomyces</taxon>
    </lineage>
</organism>
<evidence type="ECO:0000256" key="1">
    <source>
        <dbReference type="ARBA" id="ARBA00004651"/>
    </source>
</evidence>
<feature type="transmembrane region" description="Helical" evidence="8">
    <location>
        <begin position="303"/>
        <end position="326"/>
    </location>
</feature>
<keyword evidence="5 8" id="KW-1133">Transmembrane helix</keyword>
<dbReference type="EMBL" id="JAVREQ010000011">
    <property type="protein sequence ID" value="MDT0379916.1"/>
    <property type="molecule type" value="Genomic_DNA"/>
</dbReference>
<comment type="similarity">
    <text evidence="2">Belongs to the resistance-nodulation-cell division (RND) (TC 2.A.6) family. MmpL subfamily.</text>
</comment>
<dbReference type="Pfam" id="PF03176">
    <property type="entry name" value="MMPL"/>
    <property type="match status" value="2"/>
</dbReference>
<dbReference type="SUPFAM" id="SSF82866">
    <property type="entry name" value="Multidrug efflux transporter AcrB transmembrane domain"/>
    <property type="match status" value="2"/>
</dbReference>
<evidence type="ECO:0000259" key="9">
    <source>
        <dbReference type="Pfam" id="PF03176"/>
    </source>
</evidence>
<name>A0ABU2NSF4_9ACTN</name>
<feature type="transmembrane region" description="Helical" evidence="8">
    <location>
        <begin position="553"/>
        <end position="574"/>
    </location>
</feature>
<dbReference type="Gene3D" id="1.20.1640.10">
    <property type="entry name" value="Multidrug efflux transporter AcrB transmembrane domain"/>
    <property type="match status" value="2"/>
</dbReference>
<evidence type="ECO:0000256" key="6">
    <source>
        <dbReference type="ARBA" id="ARBA00023136"/>
    </source>
</evidence>
<proteinExistence type="inferred from homology"/>
<evidence type="ECO:0000256" key="5">
    <source>
        <dbReference type="ARBA" id="ARBA00022989"/>
    </source>
</evidence>
<keyword evidence="3" id="KW-1003">Cell membrane</keyword>
<feature type="transmembrane region" description="Helical" evidence="8">
    <location>
        <begin position="622"/>
        <end position="642"/>
    </location>
</feature>
<feature type="transmembrane region" description="Helical" evidence="8">
    <location>
        <begin position="662"/>
        <end position="684"/>
    </location>
</feature>
<gene>
    <name evidence="10" type="ORF">RM572_14215</name>
</gene>
<evidence type="ECO:0000256" key="7">
    <source>
        <dbReference type="SAM" id="MobiDB-lite"/>
    </source>
</evidence>
<feature type="transmembrane region" description="Helical" evidence="8">
    <location>
        <begin position="332"/>
        <end position="355"/>
    </location>
</feature>
<feature type="region of interest" description="Disordered" evidence="7">
    <location>
        <begin position="119"/>
        <end position="143"/>
    </location>
</feature>
<keyword evidence="6 8" id="KW-0472">Membrane</keyword>
<sequence length="790" mass="81108">MTTGRPAARRRPPAPPRKGRLRRLGEWCARHFVVVLLGWLAAVGGLHAAQSAFGGSYADDFTLSDSQSQQGLDVLRAHQPDRGGQSSLVVLHDGQQLSGHQQQVATVVKNLGGLPHVLSAQNPLTAPKPQADGTPSAPLSPVSPDGRTAYVTVTFDENPASLGDGYLDGVDDAVEPLRQAGVQVEYGGSLGELARPEAADLASESIGYGVAVVVLLVGFGSVLAAAVPLVAALAAVLVGLSVLGLIAVTTTFAQVSPTLATMIGLGVGIDYALFLLTRHRQDLMDGADPVAAAGRATHTSGRAVLVSGTTVIVALAGLNASGVGFIGKLGAAAAVTVVTAVLGALTLVPALLGLAGRSLDRFHVRTPVAEAGADASGGFWHRYALRVGRRPWRYLAAGLVVLAVLTVPLFSLRLGHIDDGADPTSYTDRRAYDLVTDAFGAGVNGPLTVVVDQSGVSGGNRSGLDNRVSSALKGLPGAAAVSTLQPTQDGDVLTATVIPAERPQSAGTTDLVHRLTGTVLPQAVAGTDAQGYVTGTTAGQTDFRDIVAERLPLIIAVVVGLALLIILTVFRGVLVAVKAAVLNLVSIGASYGVVVAVFQWGWGGPALGVSGTVPVESYVPMMMFAIVFGLSMDYEIFLLSRVHEAWLRTGDSRASVAHALEITARVITCAALIMVSVFAAFVLSSNIVVKMLGLGLAVSVLVDATLVRLLLVPAVLNLLGSRVWWAPRWLDRVLPHVHAEPQPVPDGAATDDGGAAPGDASGDGSRGGADAPAARKSGPRNRTGSDPPVA</sequence>
<evidence type="ECO:0000313" key="10">
    <source>
        <dbReference type="EMBL" id="MDT0379916.1"/>
    </source>
</evidence>
<keyword evidence="4 8" id="KW-0812">Transmembrane</keyword>
<dbReference type="InterPro" id="IPR004869">
    <property type="entry name" value="MMPL_dom"/>
</dbReference>
<feature type="domain" description="Membrane transport protein MMPL" evidence="9">
    <location>
        <begin position="64"/>
        <end position="391"/>
    </location>
</feature>
<dbReference type="PANTHER" id="PTHR33406:SF11">
    <property type="entry name" value="MEMBRANE PROTEIN SCO6666-RELATED"/>
    <property type="match status" value="1"/>
</dbReference>
<dbReference type="RefSeq" id="WP_311673689.1">
    <property type="nucleotide sequence ID" value="NZ_JAVREQ010000011.1"/>
</dbReference>
<feature type="transmembrane region" description="Helical" evidence="8">
    <location>
        <begin position="233"/>
        <end position="253"/>
    </location>
</feature>
<comment type="caution">
    <text evidence="10">The sequence shown here is derived from an EMBL/GenBank/DDBJ whole genome shotgun (WGS) entry which is preliminary data.</text>
</comment>
<feature type="transmembrane region" description="Helical" evidence="8">
    <location>
        <begin position="581"/>
        <end position="602"/>
    </location>
</feature>
<evidence type="ECO:0000256" key="2">
    <source>
        <dbReference type="ARBA" id="ARBA00010157"/>
    </source>
</evidence>
<feature type="transmembrane region" description="Helical" evidence="8">
    <location>
        <begin position="259"/>
        <end position="276"/>
    </location>
</feature>
<keyword evidence="11" id="KW-1185">Reference proteome</keyword>
<comment type="subcellular location">
    <subcellularLocation>
        <location evidence="1">Cell membrane</location>
        <topology evidence="1">Multi-pass membrane protein</topology>
    </subcellularLocation>
</comment>
<feature type="transmembrane region" description="Helical" evidence="8">
    <location>
        <begin position="696"/>
        <end position="719"/>
    </location>
</feature>